<evidence type="ECO:0000256" key="1">
    <source>
        <dbReference type="SAM" id="Phobius"/>
    </source>
</evidence>
<evidence type="ECO:0008006" key="4">
    <source>
        <dbReference type="Google" id="ProtNLM"/>
    </source>
</evidence>
<gene>
    <name evidence="2" type="ORF">DX914_00785</name>
</gene>
<proteinExistence type="predicted"/>
<feature type="transmembrane region" description="Helical" evidence="1">
    <location>
        <begin position="117"/>
        <end position="135"/>
    </location>
</feature>
<protein>
    <recommendedName>
        <fullName evidence="4">Transmembrane protein</fullName>
    </recommendedName>
</protein>
<dbReference type="RefSeq" id="WP_115857188.1">
    <property type="nucleotide sequence ID" value="NZ_QTSU01000001.1"/>
</dbReference>
<dbReference type="OrthoDB" id="877274at2"/>
<evidence type="ECO:0000313" key="2">
    <source>
        <dbReference type="EMBL" id="RDZ27745.1"/>
    </source>
</evidence>
<name>A0A371K1F8_9GAMM</name>
<keyword evidence="1" id="KW-1133">Transmembrane helix</keyword>
<dbReference type="Proteomes" id="UP000264492">
    <property type="component" value="Unassembled WGS sequence"/>
</dbReference>
<keyword evidence="1" id="KW-0812">Transmembrane</keyword>
<sequence>MIVPAYWAEARLQHRSHRRQVTVRRFGWSDSSLADAQAHADARVQEALQRILAGEPLPRREHRVGYGGSEGLPIREEIVERHGDAVITRNSYGALCLNTPDVLFADVDFDAEPGGALSWRGLLAVLVAAIAVGVWKGSFALFLGVLVATVVIATMVVRRLRRRAYQAQGGPEARARARIDAFIAARPDWRLRLYRTPAGFRLMALHRTFAPREAEAAEAFRALGADGRYAAMCVAQNCFRARVSPKPWRIGIARKIVPPTAAWSQEQAQLPARLAWLVDYAQAALGYASCRYVADFGDAPLDPKAEALRELHDLLCRADEALPIA</sequence>
<feature type="transmembrane region" description="Helical" evidence="1">
    <location>
        <begin position="141"/>
        <end position="157"/>
    </location>
</feature>
<keyword evidence="3" id="KW-1185">Reference proteome</keyword>
<dbReference type="EMBL" id="QTSU01000001">
    <property type="protein sequence ID" value="RDZ27745.1"/>
    <property type="molecule type" value="Genomic_DNA"/>
</dbReference>
<accession>A0A371K1F8</accession>
<reference evidence="2 3" key="1">
    <citation type="submission" date="2018-08" db="EMBL/GenBank/DDBJ databases">
        <title>Lysobacter sp. zong2l5, whole genome shotgun sequence.</title>
        <authorList>
            <person name="Zhang X."/>
            <person name="Feng G."/>
            <person name="Zhu H."/>
        </authorList>
    </citation>
    <scope>NUCLEOTIDE SEQUENCE [LARGE SCALE GENOMIC DNA]</scope>
    <source>
        <strain evidence="3">zong2l5</strain>
    </source>
</reference>
<organism evidence="2 3">
    <name type="scientific">Lysobacter silvisoli</name>
    <dbReference type="NCBI Taxonomy" id="2293254"/>
    <lineage>
        <taxon>Bacteria</taxon>
        <taxon>Pseudomonadati</taxon>
        <taxon>Pseudomonadota</taxon>
        <taxon>Gammaproteobacteria</taxon>
        <taxon>Lysobacterales</taxon>
        <taxon>Lysobacteraceae</taxon>
        <taxon>Lysobacter</taxon>
    </lineage>
</organism>
<evidence type="ECO:0000313" key="3">
    <source>
        <dbReference type="Proteomes" id="UP000264492"/>
    </source>
</evidence>
<comment type="caution">
    <text evidence="2">The sequence shown here is derived from an EMBL/GenBank/DDBJ whole genome shotgun (WGS) entry which is preliminary data.</text>
</comment>
<dbReference type="AlphaFoldDB" id="A0A371K1F8"/>
<keyword evidence="1" id="KW-0472">Membrane</keyword>